<keyword evidence="2" id="KW-0812">Transmembrane</keyword>
<name>A0A199W608_ANACO</name>
<comment type="caution">
    <text evidence="3">The sequence shown here is derived from an EMBL/GenBank/DDBJ whole genome shotgun (WGS) entry which is preliminary data.</text>
</comment>
<feature type="compositionally biased region" description="Basic and acidic residues" evidence="1">
    <location>
        <begin position="233"/>
        <end position="242"/>
    </location>
</feature>
<keyword evidence="2" id="KW-1133">Transmembrane helix</keyword>
<feature type="compositionally biased region" description="Polar residues" evidence="1">
    <location>
        <begin position="253"/>
        <end position="264"/>
    </location>
</feature>
<dbReference type="PANTHER" id="PTHR36000:SF2">
    <property type="entry name" value="DEFECTIVE 1273 PROTEIN, PUTATIVE-RELATED"/>
    <property type="match status" value="1"/>
</dbReference>
<dbReference type="STRING" id="4615.A0A199W608"/>
<reference evidence="3 4" key="1">
    <citation type="journal article" date="2016" name="DNA Res.">
        <title>The draft genome of MD-2 pineapple using hybrid error correction of long reads.</title>
        <authorList>
            <person name="Redwan R.M."/>
            <person name="Saidin A."/>
            <person name="Kumar S.V."/>
        </authorList>
    </citation>
    <scope>NUCLEOTIDE SEQUENCE [LARGE SCALE GENOMIC DNA]</scope>
    <source>
        <strain evidence="4">cv. MD2</strain>
        <tissue evidence="3">Leaf</tissue>
    </source>
</reference>
<keyword evidence="2" id="KW-0472">Membrane</keyword>
<gene>
    <name evidence="3" type="ORF">ACMD2_09138</name>
</gene>
<evidence type="ECO:0000313" key="4">
    <source>
        <dbReference type="Proteomes" id="UP000092600"/>
    </source>
</evidence>
<evidence type="ECO:0000256" key="2">
    <source>
        <dbReference type="SAM" id="Phobius"/>
    </source>
</evidence>
<sequence length="264" mass="28461">MSTLLLRHAPLPPLSTAPKSPFPTSAPKLTASSSSSSSPSSNGTNAPLYRNPLGISLSHFSQGPWSLSLRPPRRTLNGFPISRPNATSGESDGHERLVLGWIENARKVFDGLPQPVKSFPWMRFLGIFQNLAFGLALVVAKYLAIPLLAISSLSEMSYCAHERKMGFIPIPFLAGFVVAGVANHAAIDLSSDLKYIVLCQYQFPYSHMALTSPVPGYILGAIAIDSADSSRGVADKERREPMFRVGPEEASDLFSSTSTDNGKL</sequence>
<evidence type="ECO:0000313" key="3">
    <source>
        <dbReference type="EMBL" id="OAY84628.1"/>
    </source>
</evidence>
<feature type="compositionally biased region" description="Low complexity" evidence="1">
    <location>
        <begin position="32"/>
        <end position="41"/>
    </location>
</feature>
<accession>A0A199W608</accession>
<organism evidence="3 4">
    <name type="scientific">Ananas comosus</name>
    <name type="common">Pineapple</name>
    <name type="synonym">Ananas ananas</name>
    <dbReference type="NCBI Taxonomy" id="4615"/>
    <lineage>
        <taxon>Eukaryota</taxon>
        <taxon>Viridiplantae</taxon>
        <taxon>Streptophyta</taxon>
        <taxon>Embryophyta</taxon>
        <taxon>Tracheophyta</taxon>
        <taxon>Spermatophyta</taxon>
        <taxon>Magnoliopsida</taxon>
        <taxon>Liliopsida</taxon>
        <taxon>Poales</taxon>
        <taxon>Bromeliaceae</taxon>
        <taxon>Bromelioideae</taxon>
        <taxon>Ananas</taxon>
    </lineage>
</organism>
<feature type="region of interest" description="Disordered" evidence="1">
    <location>
        <begin position="7"/>
        <end position="45"/>
    </location>
</feature>
<proteinExistence type="predicted"/>
<dbReference type="EMBL" id="LSRQ01000199">
    <property type="protein sequence ID" value="OAY84628.1"/>
    <property type="molecule type" value="Genomic_DNA"/>
</dbReference>
<feature type="transmembrane region" description="Helical" evidence="2">
    <location>
        <begin position="165"/>
        <end position="186"/>
    </location>
</feature>
<protein>
    <submittedName>
        <fullName evidence="3">Uncharacterized protein</fullName>
    </submittedName>
</protein>
<feature type="region of interest" description="Disordered" evidence="1">
    <location>
        <begin position="230"/>
        <end position="264"/>
    </location>
</feature>
<evidence type="ECO:0000256" key="1">
    <source>
        <dbReference type="SAM" id="MobiDB-lite"/>
    </source>
</evidence>
<feature type="transmembrane region" description="Helical" evidence="2">
    <location>
        <begin position="124"/>
        <end position="145"/>
    </location>
</feature>
<dbReference type="Proteomes" id="UP000092600">
    <property type="component" value="Unassembled WGS sequence"/>
</dbReference>
<dbReference type="PANTHER" id="PTHR36000">
    <property type="entry name" value="DEFECTIVE 1273 PROTEIN, PUTATIVE-RELATED"/>
    <property type="match status" value="1"/>
</dbReference>
<dbReference type="AlphaFoldDB" id="A0A199W608"/>